<reference evidence="2 3" key="1">
    <citation type="submission" date="2016-12" db="EMBL/GenBank/DDBJ databases">
        <title>Comparative genomics of Bartonella apis.</title>
        <authorList>
            <person name="Engel P."/>
        </authorList>
    </citation>
    <scope>NUCLEOTIDE SEQUENCE [LARGE SCALE GENOMIC DNA]</scope>
    <source>
        <strain evidence="2 3">PEB0149</strain>
    </source>
</reference>
<sequence>MQVKCRNNSDNAFYSFPRNGSSSDRTSYLKGKMKIATSKILRFERAEIKNFIRKQFKQAFSTFKQAFPIATFSAAKVAFKSLFLRRLLSASFLSSSLLSANLLCGSLALLLCPQTLEAKEVQKAPDKVRFQLDWLPGGDKTAIYVCVNKGFCQSEGLDVAIEPGRGGNDAITRIAAGVSDVGAADITALMAARVSANVKVSAVMSIFNKTPHAFYVLSDSPIHKIADIKGKAVATSPFTASNLFLPPFLKTQNLSMDDIALTRVDSGALGPMLITGKTDVIIAWLTDYTRYEEQARIAHKEIRAFPWVESGLDLYGSSLIASDKFISERPEVLTRFINAYRQSIIFMHEHPDEAVDAVMESVPELDRQSVKGSLQDTLKLIYNDETDQYGLGTFRRDKLQRTWQKTAEALNLDPNAVTAESAVKTGFSENLEGFK</sequence>
<feature type="domain" description="SsuA/THI5-like" evidence="1">
    <location>
        <begin position="141"/>
        <end position="354"/>
    </location>
</feature>
<dbReference type="AlphaFoldDB" id="A0A1R0FA59"/>
<proteinExistence type="predicted"/>
<dbReference type="PANTHER" id="PTHR31528:SF15">
    <property type="entry name" value="RIBOFLAVIN-BINDING PROTEIN RIBY"/>
    <property type="match status" value="1"/>
</dbReference>
<evidence type="ECO:0000313" key="3">
    <source>
        <dbReference type="Proteomes" id="UP000187344"/>
    </source>
</evidence>
<dbReference type="EMBL" id="LXYT01000001">
    <property type="protein sequence ID" value="OLY43808.1"/>
    <property type="molecule type" value="Genomic_DNA"/>
</dbReference>
<protein>
    <submittedName>
        <fullName evidence="2">NitT/TauT family transport system substrate-binding protein</fullName>
    </submittedName>
</protein>
<dbReference type="InterPro" id="IPR027939">
    <property type="entry name" value="NMT1/THI5"/>
</dbReference>
<dbReference type="SUPFAM" id="SSF53850">
    <property type="entry name" value="Periplasmic binding protein-like II"/>
    <property type="match status" value="1"/>
</dbReference>
<dbReference type="GeneID" id="92992071"/>
<dbReference type="GO" id="GO:0009228">
    <property type="term" value="P:thiamine biosynthetic process"/>
    <property type="evidence" value="ECO:0007669"/>
    <property type="project" value="InterPro"/>
</dbReference>
<dbReference type="PANTHER" id="PTHR31528">
    <property type="entry name" value="4-AMINO-5-HYDROXYMETHYL-2-METHYLPYRIMIDINE PHOSPHATE SYNTHASE THI11-RELATED"/>
    <property type="match status" value="1"/>
</dbReference>
<accession>A0A1R0FA59</accession>
<evidence type="ECO:0000259" key="1">
    <source>
        <dbReference type="Pfam" id="PF09084"/>
    </source>
</evidence>
<dbReference type="RefSeq" id="WP_225867830.1">
    <property type="nucleotide sequence ID" value="NZ_CALYQA010000004.1"/>
</dbReference>
<evidence type="ECO:0000313" key="2">
    <source>
        <dbReference type="EMBL" id="OLY43808.1"/>
    </source>
</evidence>
<name>A0A1R0FA59_9HYPH</name>
<organism evidence="2 3">
    <name type="scientific">Bartonella apis</name>
    <dbReference type="NCBI Taxonomy" id="1686310"/>
    <lineage>
        <taxon>Bacteria</taxon>
        <taxon>Pseudomonadati</taxon>
        <taxon>Pseudomonadota</taxon>
        <taxon>Alphaproteobacteria</taxon>
        <taxon>Hyphomicrobiales</taxon>
        <taxon>Bartonellaceae</taxon>
        <taxon>Bartonella</taxon>
    </lineage>
</organism>
<dbReference type="InterPro" id="IPR015168">
    <property type="entry name" value="SsuA/THI5"/>
</dbReference>
<dbReference type="Gene3D" id="3.40.190.10">
    <property type="entry name" value="Periplasmic binding protein-like II"/>
    <property type="match status" value="2"/>
</dbReference>
<dbReference type="Proteomes" id="UP000187344">
    <property type="component" value="Unassembled WGS sequence"/>
</dbReference>
<dbReference type="Pfam" id="PF09084">
    <property type="entry name" value="NMT1"/>
    <property type="match status" value="1"/>
</dbReference>
<comment type="caution">
    <text evidence="2">The sequence shown here is derived from an EMBL/GenBank/DDBJ whole genome shotgun (WGS) entry which is preliminary data.</text>
</comment>
<keyword evidence="3" id="KW-1185">Reference proteome</keyword>
<gene>
    <name evidence="2" type="ORF">PEB0149_012450</name>
</gene>